<protein>
    <recommendedName>
        <fullName evidence="2">DUF218 domain-containing protein</fullName>
    </recommendedName>
</protein>
<evidence type="ECO:0000259" key="2">
    <source>
        <dbReference type="Pfam" id="PF02698"/>
    </source>
</evidence>
<evidence type="ECO:0000256" key="1">
    <source>
        <dbReference type="SAM" id="Phobius"/>
    </source>
</evidence>
<reference evidence="3" key="2">
    <citation type="submission" date="2017-11" db="EMBL/GenBank/DDBJ databases">
        <authorList>
            <person name="Han C.G."/>
        </authorList>
    </citation>
    <scope>NUCLEOTIDE SEQUENCE</scope>
    <source>
        <strain evidence="3">HGW-Wallbacteria-1</strain>
    </source>
</reference>
<dbReference type="GO" id="GO:0043164">
    <property type="term" value="P:Gram-negative-bacterium-type cell wall biogenesis"/>
    <property type="evidence" value="ECO:0007669"/>
    <property type="project" value="TreeGrafter"/>
</dbReference>
<dbReference type="InterPro" id="IPR051599">
    <property type="entry name" value="Cell_Envelope_Assoc"/>
</dbReference>
<sequence length="260" mass="28710">MFTITKLVTAAALPPGLFILLLALSMIASWKGREKLSRSLTGCVLIFMLLISLAPVRDLLIGPLETKYLPPQADAIKKGTPIVVLGGGIRSEYPEGMADRTFVPGDALARIHHAFRLHRQCMGKIYLSSGKVFHGPEEDTEARAMAQALKAMGVADDDLVLEESSRNTFQNAQLMAKNFPELASGQFLLVTSAYHMPRSMMLFRSMGMQPIAAPTDYKNESSIRSIWSLLPHTQNMTDSCKALREYLGIMYYSLRGVGKQ</sequence>
<dbReference type="PANTHER" id="PTHR30336">
    <property type="entry name" value="INNER MEMBRANE PROTEIN, PROBABLE PERMEASE"/>
    <property type="match status" value="1"/>
</dbReference>
<name>A0A2N1PJ53_9BACT</name>
<comment type="caution">
    <text evidence="3">The sequence shown here is derived from an EMBL/GenBank/DDBJ whole genome shotgun (WGS) entry which is preliminary data.</text>
</comment>
<feature type="transmembrane region" description="Helical" evidence="1">
    <location>
        <begin position="7"/>
        <end position="30"/>
    </location>
</feature>
<feature type="transmembrane region" description="Helical" evidence="1">
    <location>
        <begin position="36"/>
        <end position="56"/>
    </location>
</feature>
<dbReference type="CDD" id="cd06259">
    <property type="entry name" value="YdcF-like"/>
    <property type="match status" value="1"/>
</dbReference>
<reference evidence="3" key="1">
    <citation type="journal article" date="2017" name="ISME J.">
        <title>Potential for microbial H2 and metal transformations associated with novel bacteria and archaea in deep terrestrial subsurface sediments.</title>
        <authorList>
            <person name="Hernsdorf A.W."/>
            <person name="Amano Y."/>
            <person name="Miyakawa K."/>
            <person name="Ise K."/>
            <person name="Suzuki Y."/>
            <person name="Anantharaman K."/>
            <person name="Probst A."/>
            <person name="Burstein D."/>
            <person name="Thomas B.C."/>
            <person name="Banfield J.F."/>
        </authorList>
    </citation>
    <scope>NUCLEOTIDE SEQUENCE [LARGE SCALE GENOMIC DNA]</scope>
    <source>
        <strain evidence="3">HGW-Wallbacteria-1</strain>
    </source>
</reference>
<keyword evidence="1" id="KW-0812">Transmembrane</keyword>
<dbReference type="Pfam" id="PF02698">
    <property type="entry name" value="DUF218"/>
    <property type="match status" value="1"/>
</dbReference>
<keyword evidence="1" id="KW-1133">Transmembrane helix</keyword>
<organism evidence="3">
    <name type="scientific">Candidatus Wallbacteria bacterium HGW-Wallbacteria-1</name>
    <dbReference type="NCBI Taxonomy" id="2013854"/>
    <lineage>
        <taxon>Bacteria</taxon>
        <taxon>Candidatus Walliibacteriota</taxon>
    </lineage>
</organism>
<dbReference type="PANTHER" id="PTHR30336:SF4">
    <property type="entry name" value="ENVELOPE BIOGENESIS FACTOR ELYC"/>
    <property type="match status" value="1"/>
</dbReference>
<proteinExistence type="predicted"/>
<dbReference type="InterPro" id="IPR003848">
    <property type="entry name" value="DUF218"/>
</dbReference>
<feature type="domain" description="DUF218" evidence="2">
    <location>
        <begin position="82"/>
        <end position="248"/>
    </location>
</feature>
<dbReference type="AlphaFoldDB" id="A0A2N1PJ53"/>
<dbReference type="Proteomes" id="UP000233256">
    <property type="component" value="Unassembled WGS sequence"/>
</dbReference>
<gene>
    <name evidence="3" type="ORF">CVV64_19120</name>
</gene>
<evidence type="ECO:0000313" key="3">
    <source>
        <dbReference type="EMBL" id="PKK88346.1"/>
    </source>
</evidence>
<dbReference type="InterPro" id="IPR014729">
    <property type="entry name" value="Rossmann-like_a/b/a_fold"/>
</dbReference>
<dbReference type="GO" id="GO:0005886">
    <property type="term" value="C:plasma membrane"/>
    <property type="evidence" value="ECO:0007669"/>
    <property type="project" value="TreeGrafter"/>
</dbReference>
<dbReference type="EMBL" id="PGXC01000050">
    <property type="protein sequence ID" value="PKK88346.1"/>
    <property type="molecule type" value="Genomic_DNA"/>
</dbReference>
<keyword evidence="1" id="KW-0472">Membrane</keyword>
<dbReference type="GO" id="GO:0000270">
    <property type="term" value="P:peptidoglycan metabolic process"/>
    <property type="evidence" value="ECO:0007669"/>
    <property type="project" value="TreeGrafter"/>
</dbReference>
<accession>A0A2N1PJ53</accession>
<dbReference type="Gene3D" id="3.40.50.620">
    <property type="entry name" value="HUPs"/>
    <property type="match status" value="1"/>
</dbReference>